<keyword evidence="3" id="KW-1185">Reference proteome</keyword>
<evidence type="ECO:0000313" key="2">
    <source>
        <dbReference type="EMBL" id="CAI6096080.1"/>
    </source>
</evidence>
<dbReference type="AlphaFoldDB" id="A0AA35MG56"/>
<accession>A0AA35MG56</accession>
<protein>
    <recommendedName>
        <fullName evidence="1">Hydantoinase B/oxoprolinase domain-containing protein</fullName>
    </recommendedName>
</protein>
<organism evidence="2 3">
    <name type="scientific">Clonostachys chloroleuca</name>
    <dbReference type="NCBI Taxonomy" id="1926264"/>
    <lineage>
        <taxon>Eukaryota</taxon>
        <taxon>Fungi</taxon>
        <taxon>Dikarya</taxon>
        <taxon>Ascomycota</taxon>
        <taxon>Pezizomycotina</taxon>
        <taxon>Sordariomycetes</taxon>
        <taxon>Hypocreomycetidae</taxon>
        <taxon>Hypocreales</taxon>
        <taxon>Bionectriaceae</taxon>
        <taxon>Clonostachys</taxon>
    </lineage>
</organism>
<proteinExistence type="predicted"/>
<evidence type="ECO:0000259" key="1">
    <source>
        <dbReference type="Pfam" id="PF02538"/>
    </source>
</evidence>
<dbReference type="Proteomes" id="UP001160390">
    <property type="component" value="Unassembled WGS sequence"/>
</dbReference>
<dbReference type="PANTHER" id="PTHR11365:SF2">
    <property type="entry name" value="5-OXOPROLINASE"/>
    <property type="match status" value="1"/>
</dbReference>
<dbReference type="GO" id="GO:0005829">
    <property type="term" value="C:cytosol"/>
    <property type="evidence" value="ECO:0007669"/>
    <property type="project" value="TreeGrafter"/>
</dbReference>
<dbReference type="GO" id="GO:0017168">
    <property type="term" value="F:5-oxoprolinase (ATP-hydrolyzing) activity"/>
    <property type="evidence" value="ECO:0007669"/>
    <property type="project" value="TreeGrafter"/>
</dbReference>
<reference evidence="2" key="1">
    <citation type="submission" date="2023-01" db="EMBL/GenBank/DDBJ databases">
        <authorList>
            <person name="Piombo E."/>
        </authorList>
    </citation>
    <scope>NUCLEOTIDE SEQUENCE</scope>
</reference>
<dbReference type="Pfam" id="PF02538">
    <property type="entry name" value="Hydantoinase_B"/>
    <property type="match status" value="1"/>
</dbReference>
<name>A0AA35MG56_9HYPO</name>
<sequence length="166" mass="18931">MDALLTKYHNEIFRANLSSSRDDVRFHQYHRLLLSEWWPHQRPERSIHYQSQWRYGLATVQKGMECIRANAKRVIRNPLRKIYNDCSGLPVEAINYLGMCLKMNINPKEGSAAFKFTGTTNGLLGNPDASRGIMLSAILYVLRSLVNEDIPLNQGCCISPSFVALC</sequence>
<evidence type="ECO:0000313" key="3">
    <source>
        <dbReference type="Proteomes" id="UP001160390"/>
    </source>
</evidence>
<dbReference type="InterPro" id="IPR003692">
    <property type="entry name" value="Hydantoinase_B"/>
</dbReference>
<dbReference type="GO" id="GO:0006749">
    <property type="term" value="P:glutathione metabolic process"/>
    <property type="evidence" value="ECO:0007669"/>
    <property type="project" value="TreeGrafter"/>
</dbReference>
<dbReference type="EMBL" id="CABFNP030001281">
    <property type="protein sequence ID" value="CAI6096080.1"/>
    <property type="molecule type" value="Genomic_DNA"/>
</dbReference>
<feature type="domain" description="Hydantoinase B/oxoprolinase" evidence="1">
    <location>
        <begin position="54"/>
        <end position="157"/>
    </location>
</feature>
<feature type="non-terminal residue" evidence="2">
    <location>
        <position position="166"/>
    </location>
</feature>
<comment type="caution">
    <text evidence="2">The sequence shown here is derived from an EMBL/GenBank/DDBJ whole genome shotgun (WGS) entry which is preliminary data.</text>
</comment>
<dbReference type="InterPro" id="IPR045079">
    <property type="entry name" value="Oxoprolinase-like"/>
</dbReference>
<gene>
    <name evidence="2" type="ORF">CCHLO57077_00010478</name>
</gene>
<dbReference type="PANTHER" id="PTHR11365">
    <property type="entry name" value="5-OXOPROLINASE RELATED"/>
    <property type="match status" value="1"/>
</dbReference>